<feature type="transmembrane region" description="Helical" evidence="1">
    <location>
        <begin position="7"/>
        <end position="27"/>
    </location>
</feature>
<accession>A0ABW4W3S2</accession>
<dbReference type="RefSeq" id="WP_377558071.1">
    <property type="nucleotide sequence ID" value="NZ_JBHUHQ010000019.1"/>
</dbReference>
<keyword evidence="1" id="KW-1133">Transmembrane helix</keyword>
<keyword evidence="1" id="KW-0472">Membrane</keyword>
<comment type="caution">
    <text evidence="2">The sequence shown here is derived from an EMBL/GenBank/DDBJ whole genome shotgun (WGS) entry which is preliminary data.</text>
</comment>
<dbReference type="Proteomes" id="UP001597383">
    <property type="component" value="Unassembled WGS sequence"/>
</dbReference>
<feature type="transmembrane region" description="Helical" evidence="1">
    <location>
        <begin position="58"/>
        <end position="78"/>
    </location>
</feature>
<protein>
    <submittedName>
        <fullName evidence="2">Uncharacterized protein</fullName>
    </submittedName>
</protein>
<evidence type="ECO:0000256" key="1">
    <source>
        <dbReference type="SAM" id="Phobius"/>
    </source>
</evidence>
<gene>
    <name evidence="2" type="ORF">ACFSJF_14215</name>
</gene>
<organism evidence="2 3">
    <name type="scientific">Ornithinibacillus salinisoli</name>
    <dbReference type="NCBI Taxonomy" id="1848459"/>
    <lineage>
        <taxon>Bacteria</taxon>
        <taxon>Bacillati</taxon>
        <taxon>Bacillota</taxon>
        <taxon>Bacilli</taxon>
        <taxon>Bacillales</taxon>
        <taxon>Bacillaceae</taxon>
        <taxon>Ornithinibacillus</taxon>
    </lineage>
</organism>
<dbReference type="EMBL" id="JBHUHQ010000019">
    <property type="protein sequence ID" value="MFD2045430.1"/>
    <property type="molecule type" value="Genomic_DNA"/>
</dbReference>
<feature type="transmembrane region" description="Helical" evidence="1">
    <location>
        <begin position="33"/>
        <end position="51"/>
    </location>
</feature>
<keyword evidence="1" id="KW-0812">Transmembrane</keyword>
<evidence type="ECO:0000313" key="2">
    <source>
        <dbReference type="EMBL" id="MFD2045430.1"/>
    </source>
</evidence>
<proteinExistence type="predicted"/>
<sequence>MKIHKRWVMLSIICFLLGIIVWLPNFILDYGYGYWMLTFIINPIGIVFGVFGKSKFGIISNVIMTLSFFIFMFLGYLYSANFNG</sequence>
<name>A0ABW4W3S2_9BACI</name>
<evidence type="ECO:0000313" key="3">
    <source>
        <dbReference type="Proteomes" id="UP001597383"/>
    </source>
</evidence>
<keyword evidence="3" id="KW-1185">Reference proteome</keyword>
<reference evidence="3" key="1">
    <citation type="journal article" date="2019" name="Int. J. Syst. Evol. Microbiol.">
        <title>The Global Catalogue of Microorganisms (GCM) 10K type strain sequencing project: providing services to taxonomists for standard genome sequencing and annotation.</title>
        <authorList>
            <consortium name="The Broad Institute Genomics Platform"/>
            <consortium name="The Broad Institute Genome Sequencing Center for Infectious Disease"/>
            <person name="Wu L."/>
            <person name="Ma J."/>
        </authorList>
    </citation>
    <scope>NUCLEOTIDE SEQUENCE [LARGE SCALE GENOMIC DNA]</scope>
    <source>
        <strain evidence="3">R28</strain>
    </source>
</reference>